<proteinExistence type="predicted"/>
<sequence>MVVDWALAEIRNMFYEEKAEKRALERQQFEADVVEKVRAGMSYTATAKALGVSPSTVSKIAKKHGIKSTRNTTDVARIVERRRTALSLQTSGMSVAEVGEAMGVSARSAEKLLGDGRFYASPRDYPERLRLAERQFREQLASDGKVSERQKRQARRDTAVLAYLRKEQPQN</sequence>
<dbReference type="EMBL" id="MSGO01000005">
    <property type="protein sequence ID" value="OLL15879.1"/>
    <property type="molecule type" value="Genomic_DNA"/>
</dbReference>
<evidence type="ECO:0000313" key="2">
    <source>
        <dbReference type="Proteomes" id="UP000185736"/>
    </source>
</evidence>
<dbReference type="InterPro" id="IPR036388">
    <property type="entry name" value="WH-like_DNA-bd_sf"/>
</dbReference>
<reference evidence="1 2" key="1">
    <citation type="submission" date="2016-12" db="EMBL/GenBank/DDBJ databases">
        <title>Genomic comparison of strains in the 'Actinomyces naeslundii' group.</title>
        <authorList>
            <person name="Mughal S.R."/>
            <person name="Do T."/>
            <person name="Gilbert S.C."/>
            <person name="Witherden E.A."/>
            <person name="Didelot X."/>
            <person name="Beighton D."/>
        </authorList>
    </citation>
    <scope>NUCLEOTIDE SEQUENCE [LARGE SCALE GENOMIC DNA]</scope>
    <source>
        <strain evidence="1 2">S64C</strain>
    </source>
</reference>
<gene>
    <name evidence="1" type="ORF">BKH32_01340</name>
</gene>
<organism evidence="1 2">
    <name type="scientific">Actinomyces oris</name>
    <dbReference type="NCBI Taxonomy" id="544580"/>
    <lineage>
        <taxon>Bacteria</taxon>
        <taxon>Bacillati</taxon>
        <taxon>Actinomycetota</taxon>
        <taxon>Actinomycetes</taxon>
        <taxon>Actinomycetales</taxon>
        <taxon>Actinomycetaceae</taxon>
        <taxon>Actinomyces</taxon>
    </lineage>
</organism>
<name>A0A1Q8I448_9ACTO</name>
<dbReference type="AlphaFoldDB" id="A0A1Q8I448"/>
<protein>
    <submittedName>
        <fullName evidence="1">Uncharacterized protein</fullName>
    </submittedName>
</protein>
<dbReference type="Proteomes" id="UP000185736">
    <property type="component" value="Unassembled WGS sequence"/>
</dbReference>
<dbReference type="Gene3D" id="1.10.10.10">
    <property type="entry name" value="Winged helix-like DNA-binding domain superfamily/Winged helix DNA-binding domain"/>
    <property type="match status" value="1"/>
</dbReference>
<evidence type="ECO:0000313" key="1">
    <source>
        <dbReference type="EMBL" id="OLL15879.1"/>
    </source>
</evidence>
<accession>A0A1Q8I448</accession>
<dbReference type="Pfam" id="PF13384">
    <property type="entry name" value="HTH_23"/>
    <property type="match status" value="1"/>
</dbReference>
<comment type="caution">
    <text evidence="1">The sequence shown here is derived from an EMBL/GenBank/DDBJ whole genome shotgun (WGS) entry which is preliminary data.</text>
</comment>